<accession>A0A1M4PJ40</accession>
<dbReference type="EMBL" id="LT669839">
    <property type="protein sequence ID" value="SHD75458.1"/>
    <property type="molecule type" value="Genomic_DNA"/>
</dbReference>
<dbReference type="Proteomes" id="UP000245423">
    <property type="component" value="Chromosome 1"/>
</dbReference>
<sequence length="44" mass="5253">MDIKILCKFLMCYGSYYAKSTVYISYPLLIVDNVDKVDKIYFQF</sequence>
<reference evidence="1 2" key="1">
    <citation type="submission" date="2016-11" db="EMBL/GenBank/DDBJ databases">
        <authorList>
            <person name="Manzoor S."/>
        </authorList>
    </citation>
    <scope>NUCLEOTIDE SEQUENCE [LARGE SCALE GENOMIC DNA]</scope>
    <source>
        <strain evidence="1">Clostridium ultunense strain Esp</strain>
    </source>
</reference>
<evidence type="ECO:0000313" key="2">
    <source>
        <dbReference type="Proteomes" id="UP000245423"/>
    </source>
</evidence>
<protein>
    <submittedName>
        <fullName evidence="1">Uncharacterized protein</fullName>
    </submittedName>
</protein>
<dbReference type="AlphaFoldDB" id="A0A1M4PJ40"/>
<proteinExistence type="predicted"/>
<gene>
    <name evidence="1" type="ORF">CUESP1_0059</name>
</gene>
<keyword evidence="2" id="KW-1185">Reference proteome</keyword>
<evidence type="ECO:0000313" key="1">
    <source>
        <dbReference type="EMBL" id="SHD75458.1"/>
    </source>
</evidence>
<organism evidence="1 2">
    <name type="scientific">[Clostridium] ultunense Esp</name>
    <dbReference type="NCBI Taxonomy" id="1288971"/>
    <lineage>
        <taxon>Bacteria</taxon>
        <taxon>Bacillati</taxon>
        <taxon>Bacillota</taxon>
        <taxon>Tissierellia</taxon>
        <taxon>Tissierellales</taxon>
        <taxon>Tepidimicrobiaceae</taxon>
        <taxon>Schnuerera</taxon>
    </lineage>
</organism>
<name>A0A1M4PJ40_9FIRM</name>